<feature type="transmembrane region" description="Helical" evidence="1">
    <location>
        <begin position="17"/>
        <end position="34"/>
    </location>
</feature>
<keyword evidence="1" id="KW-1133">Transmembrane helix</keyword>
<dbReference type="EMBL" id="GBXM01084722">
    <property type="protein sequence ID" value="JAH23855.1"/>
    <property type="molecule type" value="Transcribed_RNA"/>
</dbReference>
<accession>A0A0E9R5X5</accession>
<reference evidence="2" key="1">
    <citation type="submission" date="2014-11" db="EMBL/GenBank/DDBJ databases">
        <authorList>
            <person name="Amaro Gonzalez C."/>
        </authorList>
    </citation>
    <scope>NUCLEOTIDE SEQUENCE</scope>
</reference>
<evidence type="ECO:0000313" key="2">
    <source>
        <dbReference type="EMBL" id="JAH23855.1"/>
    </source>
</evidence>
<reference evidence="2" key="2">
    <citation type="journal article" date="2015" name="Fish Shellfish Immunol.">
        <title>Early steps in the European eel (Anguilla anguilla)-Vibrio vulnificus interaction in the gills: Role of the RtxA13 toxin.</title>
        <authorList>
            <person name="Callol A."/>
            <person name="Pajuelo D."/>
            <person name="Ebbesson L."/>
            <person name="Teles M."/>
            <person name="MacKenzie S."/>
            <person name="Amaro C."/>
        </authorList>
    </citation>
    <scope>NUCLEOTIDE SEQUENCE</scope>
</reference>
<proteinExistence type="predicted"/>
<organism evidence="2">
    <name type="scientific">Anguilla anguilla</name>
    <name type="common">European freshwater eel</name>
    <name type="synonym">Muraena anguilla</name>
    <dbReference type="NCBI Taxonomy" id="7936"/>
    <lineage>
        <taxon>Eukaryota</taxon>
        <taxon>Metazoa</taxon>
        <taxon>Chordata</taxon>
        <taxon>Craniata</taxon>
        <taxon>Vertebrata</taxon>
        <taxon>Euteleostomi</taxon>
        <taxon>Actinopterygii</taxon>
        <taxon>Neopterygii</taxon>
        <taxon>Teleostei</taxon>
        <taxon>Anguilliformes</taxon>
        <taxon>Anguillidae</taxon>
        <taxon>Anguilla</taxon>
    </lineage>
</organism>
<protein>
    <submittedName>
        <fullName evidence="2">Uncharacterized protein</fullName>
    </submittedName>
</protein>
<dbReference type="AlphaFoldDB" id="A0A0E9R5X5"/>
<keyword evidence="1" id="KW-0472">Membrane</keyword>
<evidence type="ECO:0000256" key="1">
    <source>
        <dbReference type="SAM" id="Phobius"/>
    </source>
</evidence>
<sequence>MSHFRAHYIQNRKLKKYWFIIYIPVTSSMGSFIHHNSHLNQFQRFNNLHTEQMFHWQCLEGSRSSAKSSTHTGEQLSPRVLSACHDLTLVNA</sequence>
<name>A0A0E9R5X5_ANGAN</name>
<keyword evidence="1" id="KW-0812">Transmembrane</keyword>